<dbReference type="GO" id="GO:0045944">
    <property type="term" value="P:positive regulation of transcription by RNA polymerase II"/>
    <property type="evidence" value="ECO:0007669"/>
    <property type="project" value="TreeGrafter"/>
</dbReference>
<evidence type="ECO:0000313" key="4">
    <source>
        <dbReference type="Proteomes" id="UP000799438"/>
    </source>
</evidence>
<name>A0A6A6BE25_9PEZI</name>
<dbReference type="EMBL" id="ML995487">
    <property type="protein sequence ID" value="KAF2141177.1"/>
    <property type="molecule type" value="Genomic_DNA"/>
</dbReference>
<dbReference type="RefSeq" id="XP_033396890.1">
    <property type="nucleotide sequence ID" value="XM_033536979.1"/>
</dbReference>
<protein>
    <recommendedName>
        <fullName evidence="5">Arca-like protein</fullName>
    </recommendedName>
</protein>
<dbReference type="OrthoDB" id="407832at2759"/>
<dbReference type="InterPro" id="IPR021858">
    <property type="entry name" value="Fun_TF"/>
</dbReference>
<evidence type="ECO:0008006" key="5">
    <source>
        <dbReference type="Google" id="ProtNLM"/>
    </source>
</evidence>
<dbReference type="GO" id="GO:0000976">
    <property type="term" value="F:transcription cis-regulatory region binding"/>
    <property type="evidence" value="ECO:0007669"/>
    <property type="project" value="TreeGrafter"/>
</dbReference>
<reference evidence="3" key="1">
    <citation type="journal article" date="2020" name="Stud. Mycol.">
        <title>101 Dothideomycetes genomes: a test case for predicting lifestyles and emergence of pathogens.</title>
        <authorList>
            <person name="Haridas S."/>
            <person name="Albert R."/>
            <person name="Binder M."/>
            <person name="Bloem J."/>
            <person name="Labutti K."/>
            <person name="Salamov A."/>
            <person name="Andreopoulos B."/>
            <person name="Baker S."/>
            <person name="Barry K."/>
            <person name="Bills G."/>
            <person name="Bluhm B."/>
            <person name="Cannon C."/>
            <person name="Castanera R."/>
            <person name="Culley D."/>
            <person name="Daum C."/>
            <person name="Ezra D."/>
            <person name="Gonzalez J."/>
            <person name="Henrissat B."/>
            <person name="Kuo A."/>
            <person name="Liang C."/>
            <person name="Lipzen A."/>
            <person name="Lutzoni F."/>
            <person name="Magnuson J."/>
            <person name="Mondo S."/>
            <person name="Nolan M."/>
            <person name="Ohm R."/>
            <person name="Pangilinan J."/>
            <person name="Park H.-J."/>
            <person name="Ramirez L."/>
            <person name="Alfaro M."/>
            <person name="Sun H."/>
            <person name="Tritt A."/>
            <person name="Yoshinaga Y."/>
            <person name="Zwiers L.-H."/>
            <person name="Turgeon B."/>
            <person name="Goodwin S."/>
            <person name="Spatafora J."/>
            <person name="Crous P."/>
            <person name="Grigoriev I."/>
        </authorList>
    </citation>
    <scope>NUCLEOTIDE SEQUENCE</scope>
    <source>
        <strain evidence="3">CBS 121167</strain>
    </source>
</reference>
<proteinExistence type="predicted"/>
<accession>A0A6A6BE25</accession>
<dbReference type="Pfam" id="PF11951">
    <property type="entry name" value="Fungal_trans_2"/>
    <property type="match status" value="1"/>
</dbReference>
<evidence type="ECO:0000256" key="2">
    <source>
        <dbReference type="ARBA" id="ARBA00023242"/>
    </source>
</evidence>
<organism evidence="3 4">
    <name type="scientific">Aplosporella prunicola CBS 121167</name>
    <dbReference type="NCBI Taxonomy" id="1176127"/>
    <lineage>
        <taxon>Eukaryota</taxon>
        <taxon>Fungi</taxon>
        <taxon>Dikarya</taxon>
        <taxon>Ascomycota</taxon>
        <taxon>Pezizomycotina</taxon>
        <taxon>Dothideomycetes</taxon>
        <taxon>Dothideomycetes incertae sedis</taxon>
        <taxon>Botryosphaeriales</taxon>
        <taxon>Aplosporellaceae</taxon>
        <taxon>Aplosporella</taxon>
    </lineage>
</organism>
<dbReference type="GeneID" id="54294475"/>
<dbReference type="PANTHER" id="PTHR37534:SF2">
    <property type="entry name" value="N-ACETYLTRANSFERASE DOMAIN-CONTAINING PROTEIN"/>
    <property type="match status" value="1"/>
</dbReference>
<keyword evidence="2" id="KW-0539">Nucleus</keyword>
<keyword evidence="4" id="KW-1185">Reference proteome</keyword>
<dbReference type="AlphaFoldDB" id="A0A6A6BE25"/>
<dbReference type="PANTHER" id="PTHR37534">
    <property type="entry name" value="TRANSCRIPTIONAL ACTIVATOR PROTEIN UGA3"/>
    <property type="match status" value="1"/>
</dbReference>
<evidence type="ECO:0000313" key="3">
    <source>
        <dbReference type="EMBL" id="KAF2141177.1"/>
    </source>
</evidence>
<gene>
    <name evidence="3" type="ORF">K452DRAFT_228673</name>
</gene>
<evidence type="ECO:0000256" key="1">
    <source>
        <dbReference type="ARBA" id="ARBA00004123"/>
    </source>
</evidence>
<dbReference type="GO" id="GO:0003700">
    <property type="term" value="F:DNA-binding transcription factor activity"/>
    <property type="evidence" value="ECO:0007669"/>
    <property type="project" value="TreeGrafter"/>
</dbReference>
<dbReference type="Proteomes" id="UP000799438">
    <property type="component" value="Unassembled WGS sequence"/>
</dbReference>
<dbReference type="GO" id="GO:0005634">
    <property type="term" value="C:nucleus"/>
    <property type="evidence" value="ECO:0007669"/>
    <property type="project" value="UniProtKB-SubCell"/>
</dbReference>
<comment type="subcellular location">
    <subcellularLocation>
        <location evidence="1">Nucleus</location>
    </subcellularLocation>
</comment>
<sequence>MSSDFGAAPFSPVSETSAALSRIYLDAPVWPLEEKEEARLMRYYIDNLAPCLDLCDPDRHFALVVPQRAAMCPTLLNAIFAVASRHLSRVSTFDPFVSDRYHQECLKHLIPLLSDSAAIMDENLLAATVILRFLEEIDIPISGNDSTSHLLGTHVFISAQERSTIMGGLRQAAFWIGLRQEIYMAFVNQRTILPNLEHCNIDRSFEPTNDCTWANRIVTHCADVIRYCYGEGERNVACYNRLVDYCDGWYVYKPASFSPIFQKEPDEESVFPEIWLLSDAVVTGLQHYHLCKILLTAHNPKIPRLGPGQKQALRKMDEDIKSHVRALCGMALSNSRCPPNFVTASMVIALAGERFDKRNEQQALVDVLLRTEVEHAWPTLTA</sequence>